<keyword evidence="1" id="KW-0472">Membrane</keyword>
<proteinExistence type="predicted"/>
<dbReference type="EMBL" id="PHAI01000002">
    <property type="protein sequence ID" value="PKM91582.1"/>
    <property type="molecule type" value="Genomic_DNA"/>
</dbReference>
<gene>
    <name evidence="2" type="ORF">CVU82_02310</name>
</gene>
<sequence length="72" mass="8057">MKKLNWLDYLALTLVIISGLSLGMVGFFDVNLISFICFDFDGLTCLSRFVYGLVGLATVYLLVQNPLCKCKK</sequence>
<feature type="transmembrane region" description="Helical" evidence="1">
    <location>
        <begin position="7"/>
        <end position="28"/>
    </location>
</feature>
<feature type="transmembrane region" description="Helical" evidence="1">
    <location>
        <begin position="40"/>
        <end position="63"/>
    </location>
</feature>
<evidence type="ECO:0000313" key="3">
    <source>
        <dbReference type="Proteomes" id="UP000233517"/>
    </source>
</evidence>
<dbReference type="PANTHER" id="PTHR37304:SF1">
    <property type="entry name" value="MEMBRANE PROTEIN"/>
    <property type="match status" value="1"/>
</dbReference>
<keyword evidence="1" id="KW-0812">Transmembrane</keyword>
<accession>A0A2N2EA84</accession>
<name>A0A2N2EA84_9BACT</name>
<dbReference type="AlphaFoldDB" id="A0A2N2EA84"/>
<dbReference type="InterPro" id="IPR007211">
    <property type="entry name" value="DUF378"/>
</dbReference>
<protein>
    <submittedName>
        <fullName evidence="2">DUF378 domain-containing protein</fullName>
    </submittedName>
</protein>
<dbReference type="Pfam" id="PF04070">
    <property type="entry name" value="DUF378"/>
    <property type="match status" value="1"/>
</dbReference>
<reference evidence="2 3" key="1">
    <citation type="journal article" date="2017" name="ISME J.">
        <title>Potential for microbial H2 and metal transformations associated with novel bacteria and archaea in deep terrestrial subsurface sediments.</title>
        <authorList>
            <person name="Hernsdorf A.W."/>
            <person name="Amano Y."/>
            <person name="Miyakawa K."/>
            <person name="Ise K."/>
            <person name="Suzuki Y."/>
            <person name="Anantharaman K."/>
            <person name="Probst A."/>
            <person name="Burstein D."/>
            <person name="Thomas B.C."/>
            <person name="Banfield J.F."/>
        </authorList>
    </citation>
    <scope>NUCLEOTIDE SEQUENCE [LARGE SCALE GENOMIC DNA]</scope>
    <source>
        <strain evidence="2">HGW-Falkowbacteria-1</strain>
    </source>
</reference>
<evidence type="ECO:0000256" key="1">
    <source>
        <dbReference type="SAM" id="Phobius"/>
    </source>
</evidence>
<organism evidence="2 3">
    <name type="scientific">Candidatus Falkowbacteria bacterium HGW-Falkowbacteria-1</name>
    <dbReference type="NCBI Taxonomy" id="2013768"/>
    <lineage>
        <taxon>Bacteria</taxon>
        <taxon>Candidatus Falkowiibacteriota</taxon>
    </lineage>
</organism>
<keyword evidence="1" id="KW-1133">Transmembrane helix</keyword>
<dbReference type="Proteomes" id="UP000233517">
    <property type="component" value="Unassembled WGS sequence"/>
</dbReference>
<comment type="caution">
    <text evidence="2">The sequence shown here is derived from an EMBL/GenBank/DDBJ whole genome shotgun (WGS) entry which is preliminary data.</text>
</comment>
<evidence type="ECO:0000313" key="2">
    <source>
        <dbReference type="EMBL" id="PKM91582.1"/>
    </source>
</evidence>
<dbReference type="PANTHER" id="PTHR37304">
    <property type="entry name" value="MEMBRANE PROTEIN-RELATED"/>
    <property type="match status" value="1"/>
</dbReference>